<gene>
    <name evidence="3" type="ORF">ABNW52_15760</name>
</gene>
<dbReference type="Proteomes" id="UP001433638">
    <property type="component" value="Unassembled WGS sequence"/>
</dbReference>
<dbReference type="Pfam" id="PF01569">
    <property type="entry name" value="PAP2"/>
    <property type="match status" value="1"/>
</dbReference>
<feature type="transmembrane region" description="Helical" evidence="1">
    <location>
        <begin position="72"/>
        <end position="92"/>
    </location>
</feature>
<protein>
    <submittedName>
        <fullName evidence="3">Phosphatase PAP2 family protein</fullName>
    </submittedName>
</protein>
<feature type="transmembrane region" description="Helical" evidence="1">
    <location>
        <begin position="41"/>
        <end position="60"/>
    </location>
</feature>
<name>A0ABV1M964_9NEIS</name>
<dbReference type="SMART" id="SM00014">
    <property type="entry name" value="acidPPc"/>
    <property type="match status" value="1"/>
</dbReference>
<feature type="transmembrane region" description="Helical" evidence="1">
    <location>
        <begin position="192"/>
        <end position="210"/>
    </location>
</feature>
<keyword evidence="4" id="KW-1185">Reference proteome</keyword>
<evidence type="ECO:0000256" key="1">
    <source>
        <dbReference type="SAM" id="Phobius"/>
    </source>
</evidence>
<comment type="caution">
    <text evidence="3">The sequence shown here is derived from an EMBL/GenBank/DDBJ whole genome shotgun (WGS) entry which is preliminary data.</text>
</comment>
<dbReference type="Gene3D" id="1.20.144.10">
    <property type="entry name" value="Phosphatidic acid phosphatase type 2/haloperoxidase"/>
    <property type="match status" value="1"/>
</dbReference>
<keyword evidence="1" id="KW-0472">Membrane</keyword>
<evidence type="ECO:0000259" key="2">
    <source>
        <dbReference type="SMART" id="SM00014"/>
    </source>
</evidence>
<dbReference type="CDD" id="cd01610">
    <property type="entry name" value="PAP2_like"/>
    <property type="match status" value="1"/>
</dbReference>
<keyword evidence="1" id="KW-1133">Transmembrane helix</keyword>
<dbReference type="InterPro" id="IPR036938">
    <property type="entry name" value="PAP2/HPO_sf"/>
</dbReference>
<organism evidence="3 4">
    <name type="scientific">Vogesella oryzagri</name>
    <dbReference type="NCBI Taxonomy" id="3160864"/>
    <lineage>
        <taxon>Bacteria</taxon>
        <taxon>Pseudomonadati</taxon>
        <taxon>Pseudomonadota</taxon>
        <taxon>Betaproteobacteria</taxon>
        <taxon>Neisseriales</taxon>
        <taxon>Chromobacteriaceae</taxon>
        <taxon>Vogesella</taxon>
    </lineage>
</organism>
<sequence>MSNLRLALLWALLALMLAASGRNQAVFLQLHHAAHSLPAVGWRLLSMAGEWTLVIALLLWRAAWEPAQLPRYTLALLLGIAAAIALKAGFAVPRPPLVLPPGSVQLLDVLPGNGSFPSGHAIAVALLCGLLTAGRRVALQAAGLGLVWLVCLSRLAIGVHWPLDVCVGAAVGYAVAALAYGVPVARWPRARLLLALLLPVSVVVALWKLQRGVPNEAYLGYNLLVLLLAGLAWRQNKNGA</sequence>
<dbReference type="PANTHER" id="PTHR14969:SF13">
    <property type="entry name" value="AT30094P"/>
    <property type="match status" value="1"/>
</dbReference>
<feature type="transmembrane region" description="Helical" evidence="1">
    <location>
        <begin position="141"/>
        <end position="161"/>
    </location>
</feature>
<dbReference type="PANTHER" id="PTHR14969">
    <property type="entry name" value="SPHINGOSINE-1-PHOSPHATE PHOSPHOHYDROLASE"/>
    <property type="match status" value="1"/>
</dbReference>
<feature type="domain" description="Phosphatidic acid phosphatase type 2/haloperoxidase" evidence="2">
    <location>
        <begin position="69"/>
        <end position="180"/>
    </location>
</feature>
<reference evidence="3" key="1">
    <citation type="submission" date="2024-06" db="EMBL/GenBank/DDBJ databases">
        <title>Genome sequence of Vogesella sp. MAHUQ-64.</title>
        <authorList>
            <person name="Huq M.A."/>
        </authorList>
    </citation>
    <scope>NUCLEOTIDE SEQUENCE</scope>
    <source>
        <strain evidence="3">MAHUQ-64</strain>
    </source>
</reference>
<keyword evidence="1" id="KW-0812">Transmembrane</keyword>
<accession>A0ABV1M964</accession>
<feature type="transmembrane region" description="Helical" evidence="1">
    <location>
        <begin position="116"/>
        <end position="134"/>
    </location>
</feature>
<feature type="transmembrane region" description="Helical" evidence="1">
    <location>
        <begin position="167"/>
        <end position="185"/>
    </location>
</feature>
<feature type="transmembrane region" description="Helical" evidence="1">
    <location>
        <begin position="216"/>
        <end position="233"/>
    </location>
</feature>
<evidence type="ECO:0000313" key="4">
    <source>
        <dbReference type="Proteomes" id="UP001433638"/>
    </source>
</evidence>
<dbReference type="SUPFAM" id="SSF48317">
    <property type="entry name" value="Acid phosphatase/Vanadium-dependent haloperoxidase"/>
    <property type="match status" value="1"/>
</dbReference>
<dbReference type="RefSeq" id="WP_349589817.1">
    <property type="nucleotide sequence ID" value="NZ_JBEFLD010000008.1"/>
</dbReference>
<dbReference type="EMBL" id="JBEFLD010000008">
    <property type="protein sequence ID" value="MEQ6292070.1"/>
    <property type="molecule type" value="Genomic_DNA"/>
</dbReference>
<evidence type="ECO:0000313" key="3">
    <source>
        <dbReference type="EMBL" id="MEQ6292070.1"/>
    </source>
</evidence>
<proteinExistence type="predicted"/>
<dbReference type="InterPro" id="IPR000326">
    <property type="entry name" value="PAP2/HPO"/>
</dbReference>